<keyword evidence="2" id="KW-0677">Repeat</keyword>
<proteinExistence type="inferred from homology"/>
<dbReference type="OMA" id="MYARNDV"/>
<evidence type="ECO:0000256" key="2">
    <source>
        <dbReference type="ARBA" id="ARBA00022737"/>
    </source>
</evidence>
<dbReference type="Pfam" id="PF13041">
    <property type="entry name" value="PPR_2"/>
    <property type="match status" value="1"/>
</dbReference>
<dbReference type="NCBIfam" id="TIGR00756">
    <property type="entry name" value="PPR"/>
    <property type="match status" value="1"/>
</dbReference>
<protein>
    <recommendedName>
        <fullName evidence="7">Pentacotripeptide-repeat region of PRORP domain-containing protein</fullName>
    </recommendedName>
</protein>
<sequence>MAEHHLPRLPASAAGVTSWTELLAPFDLSRLSATLASALSPRAASAASSCSRSPCHLPPPPHLLKILGPPLLLTSADPDRTLSLLDSLPSGFLPLYESLLLSLLRSLPPGHALHLLDQLPRRFGVQPSFHSYNVVLSVLARADCHADALVLYGRMVHRDRVPPTTFTFGVTARALYRLSRADEALALLRGMARHGCIPDTVLYQTVIHALCDQGGVAKATTRLNEMLFMGCTADVNTFDDVVRGMCGLGRVREEMSQSEGCEGAVVDEAVRRVVVVDTRGQLGMYARNDVANTVRLGDAAAMLEVDDQCG</sequence>
<dbReference type="PANTHER" id="PTHR47941">
    <property type="entry name" value="PENTATRICOPEPTIDE REPEAT-CONTAINING PROTEIN 3, MITOCHONDRIAL"/>
    <property type="match status" value="1"/>
</dbReference>
<reference evidence="5" key="1">
    <citation type="submission" date="2015-04" db="UniProtKB">
        <authorList>
            <consortium name="EnsemblPlants"/>
        </authorList>
    </citation>
    <scope>IDENTIFICATION</scope>
</reference>
<comment type="similarity">
    <text evidence="1">Belongs to the PPR family. P subfamily.</text>
</comment>
<feature type="repeat" description="PPR" evidence="4">
    <location>
        <begin position="199"/>
        <end position="233"/>
    </location>
</feature>
<dbReference type="EnsemblPlants" id="OPUNC10G06700.1">
    <property type="protein sequence ID" value="OPUNC10G06700.1"/>
    <property type="gene ID" value="OPUNC10G06700"/>
</dbReference>
<accession>A0A0E0M6Z9</accession>
<keyword evidence="3" id="KW-0809">Transit peptide</keyword>
<dbReference type="InterPro" id="IPR002885">
    <property type="entry name" value="PPR_rpt"/>
</dbReference>
<keyword evidence="6" id="KW-1185">Reference proteome</keyword>
<evidence type="ECO:0008006" key="7">
    <source>
        <dbReference type="Google" id="ProtNLM"/>
    </source>
</evidence>
<evidence type="ECO:0000313" key="5">
    <source>
        <dbReference type="EnsemblPlants" id="OPUNC10G06700.1"/>
    </source>
</evidence>
<evidence type="ECO:0000313" key="6">
    <source>
        <dbReference type="Proteomes" id="UP000026962"/>
    </source>
</evidence>
<dbReference type="Gene3D" id="1.25.40.10">
    <property type="entry name" value="Tetratricopeptide repeat domain"/>
    <property type="match status" value="1"/>
</dbReference>
<dbReference type="eggNOG" id="KOG4197">
    <property type="taxonomic scope" value="Eukaryota"/>
</dbReference>
<evidence type="ECO:0000256" key="4">
    <source>
        <dbReference type="PROSITE-ProRule" id="PRU00708"/>
    </source>
</evidence>
<reference evidence="5" key="2">
    <citation type="submission" date="2018-05" db="EMBL/GenBank/DDBJ databases">
        <title>OpunRS2 (Oryza punctata Reference Sequence Version 2).</title>
        <authorList>
            <person name="Zhang J."/>
            <person name="Kudrna D."/>
            <person name="Lee S."/>
            <person name="Talag J."/>
            <person name="Welchert J."/>
            <person name="Wing R.A."/>
        </authorList>
    </citation>
    <scope>NUCLEOTIDE SEQUENCE [LARGE SCALE GENOMIC DNA]</scope>
</reference>
<evidence type="ECO:0000256" key="3">
    <source>
        <dbReference type="ARBA" id="ARBA00022946"/>
    </source>
</evidence>
<dbReference type="Proteomes" id="UP000026962">
    <property type="component" value="Chromosome 10"/>
</dbReference>
<dbReference type="AlphaFoldDB" id="A0A0E0M6Z9"/>
<dbReference type="STRING" id="4537.A0A0E0M6Z9"/>
<dbReference type="InterPro" id="IPR011990">
    <property type="entry name" value="TPR-like_helical_dom_sf"/>
</dbReference>
<feature type="repeat" description="PPR" evidence="4">
    <location>
        <begin position="164"/>
        <end position="198"/>
    </location>
</feature>
<feature type="repeat" description="PPR" evidence="4">
    <location>
        <begin position="128"/>
        <end position="162"/>
    </location>
</feature>
<name>A0A0E0M6Z9_ORYPU</name>
<dbReference type="HOGENOM" id="CLU_898297_0_0_1"/>
<evidence type="ECO:0000256" key="1">
    <source>
        <dbReference type="ARBA" id="ARBA00007626"/>
    </source>
</evidence>
<dbReference type="PROSITE" id="PS51375">
    <property type="entry name" value="PPR"/>
    <property type="match status" value="3"/>
</dbReference>
<organism evidence="5">
    <name type="scientific">Oryza punctata</name>
    <name type="common">Red rice</name>
    <dbReference type="NCBI Taxonomy" id="4537"/>
    <lineage>
        <taxon>Eukaryota</taxon>
        <taxon>Viridiplantae</taxon>
        <taxon>Streptophyta</taxon>
        <taxon>Embryophyta</taxon>
        <taxon>Tracheophyta</taxon>
        <taxon>Spermatophyta</taxon>
        <taxon>Magnoliopsida</taxon>
        <taxon>Liliopsida</taxon>
        <taxon>Poales</taxon>
        <taxon>Poaceae</taxon>
        <taxon>BOP clade</taxon>
        <taxon>Oryzoideae</taxon>
        <taxon>Oryzeae</taxon>
        <taxon>Oryzinae</taxon>
        <taxon>Oryza</taxon>
    </lineage>
</organism>
<dbReference type="Gramene" id="OPUNC10G06700.1">
    <property type="protein sequence ID" value="OPUNC10G06700.1"/>
    <property type="gene ID" value="OPUNC10G06700"/>
</dbReference>
<dbReference type="Pfam" id="PF01535">
    <property type="entry name" value="PPR"/>
    <property type="match status" value="1"/>
</dbReference>